<accession>A0ACB9PLP7</accession>
<sequence>MFSDFDTQLLVDTLNIDEKTATKLKSPNGQRDQIGDGTLGKERKSRNPIQASRKERSKKAIQVKNNQGVNLNKRDKKAIQVEGNQDVNLDKKGKKVIQVKNNQDVNLDKRDKKAIQVEGNQDKRGEKDIHVQGNQDVNLDQMDEEEEEGPGCPTPRPPTRCEQKCASQGEQGNDNGLEETICTMKLRKNIASPSFADL</sequence>
<organism evidence="1 2">
    <name type="scientific">Bauhinia variegata</name>
    <name type="common">Purple orchid tree</name>
    <name type="synonym">Phanera variegata</name>
    <dbReference type="NCBI Taxonomy" id="167791"/>
    <lineage>
        <taxon>Eukaryota</taxon>
        <taxon>Viridiplantae</taxon>
        <taxon>Streptophyta</taxon>
        <taxon>Embryophyta</taxon>
        <taxon>Tracheophyta</taxon>
        <taxon>Spermatophyta</taxon>
        <taxon>Magnoliopsida</taxon>
        <taxon>eudicotyledons</taxon>
        <taxon>Gunneridae</taxon>
        <taxon>Pentapetalae</taxon>
        <taxon>rosids</taxon>
        <taxon>fabids</taxon>
        <taxon>Fabales</taxon>
        <taxon>Fabaceae</taxon>
        <taxon>Cercidoideae</taxon>
        <taxon>Cercideae</taxon>
        <taxon>Bauhiniinae</taxon>
        <taxon>Bauhinia</taxon>
    </lineage>
</organism>
<protein>
    <submittedName>
        <fullName evidence="1">Uncharacterized protein</fullName>
    </submittedName>
</protein>
<keyword evidence="2" id="KW-1185">Reference proteome</keyword>
<proteinExistence type="predicted"/>
<gene>
    <name evidence="1" type="ORF">L6164_009983</name>
</gene>
<evidence type="ECO:0000313" key="1">
    <source>
        <dbReference type="EMBL" id="KAI4349391.1"/>
    </source>
</evidence>
<dbReference type="Proteomes" id="UP000828941">
    <property type="component" value="Chromosome 4"/>
</dbReference>
<comment type="caution">
    <text evidence="1">The sequence shown here is derived from an EMBL/GenBank/DDBJ whole genome shotgun (WGS) entry which is preliminary data.</text>
</comment>
<name>A0ACB9PLP7_BAUVA</name>
<reference evidence="1 2" key="1">
    <citation type="journal article" date="2022" name="DNA Res.">
        <title>Chromosomal-level genome assembly of the orchid tree Bauhinia variegata (Leguminosae; Cercidoideae) supports the allotetraploid origin hypothesis of Bauhinia.</title>
        <authorList>
            <person name="Zhong Y."/>
            <person name="Chen Y."/>
            <person name="Zheng D."/>
            <person name="Pang J."/>
            <person name="Liu Y."/>
            <person name="Luo S."/>
            <person name="Meng S."/>
            <person name="Qian L."/>
            <person name="Wei D."/>
            <person name="Dai S."/>
            <person name="Zhou R."/>
        </authorList>
    </citation>
    <scope>NUCLEOTIDE SEQUENCE [LARGE SCALE GENOMIC DNA]</scope>
    <source>
        <strain evidence="1">BV-YZ2020</strain>
    </source>
</reference>
<dbReference type="EMBL" id="CM039429">
    <property type="protein sequence ID" value="KAI4349391.1"/>
    <property type="molecule type" value="Genomic_DNA"/>
</dbReference>
<evidence type="ECO:0000313" key="2">
    <source>
        <dbReference type="Proteomes" id="UP000828941"/>
    </source>
</evidence>